<evidence type="ECO:0000256" key="6">
    <source>
        <dbReference type="ARBA" id="ARBA00022833"/>
    </source>
</evidence>
<evidence type="ECO:0000256" key="8">
    <source>
        <dbReference type="ARBA" id="ARBA00037993"/>
    </source>
</evidence>
<dbReference type="Proteomes" id="UP000198870">
    <property type="component" value="Unassembled WGS sequence"/>
</dbReference>
<dbReference type="SUPFAM" id="SSF52402">
    <property type="entry name" value="Adenine nucleotide alpha hydrolases-like"/>
    <property type="match status" value="1"/>
</dbReference>
<feature type="binding site" evidence="11">
    <location>
        <position position="193"/>
    </location>
    <ligand>
        <name>Zn(2+)</name>
        <dbReference type="ChEBI" id="CHEBI:29105"/>
    </ligand>
</feature>
<dbReference type="GO" id="GO:0016879">
    <property type="term" value="F:ligase activity, forming carbon-nitrogen bonds"/>
    <property type="evidence" value="ECO:0007669"/>
    <property type="project" value="UniProtKB-UniRule"/>
</dbReference>
<sequence>MYETVVVLSGGMDSAVLLADCVAKGQNCVAISFDYGSKHNASELPMAKAMCDHLGVPHTLVPLPFINELFDSSLLQSGDAVPDGAYDAENMKSTVVPFRNGIMLSIAAGYAESVGARQVVLASHAGDHVIYPDCRPEFNEALGKAIHLGTDGQVAIAFPFARMDKREIGDLGRTLGVDFAATWTCYKGGSAHCGTCGACDERKYALRFDEGLDPTTYLV</sequence>
<evidence type="ECO:0000256" key="3">
    <source>
        <dbReference type="ARBA" id="ARBA00022723"/>
    </source>
</evidence>
<dbReference type="RefSeq" id="WP_092211118.1">
    <property type="nucleotide sequence ID" value="NZ_FMUX01000009.1"/>
</dbReference>
<keyword evidence="7 11" id="KW-0067">ATP-binding</keyword>
<dbReference type="HAMAP" id="MF_01633">
    <property type="entry name" value="QueC"/>
    <property type="match status" value="1"/>
</dbReference>
<evidence type="ECO:0000313" key="13">
    <source>
        <dbReference type="Proteomes" id="UP000198870"/>
    </source>
</evidence>
<evidence type="ECO:0000256" key="11">
    <source>
        <dbReference type="HAMAP-Rule" id="MF_01633"/>
    </source>
</evidence>
<comment type="catalytic activity">
    <reaction evidence="10 11">
        <text>7-carboxy-7-carbaguanine + NH4(+) + 2 ATP = 7-cyano-7-carbaguanine + 2 AMP + 2 diphosphate + 2 H(+)</text>
        <dbReference type="Rhea" id="RHEA:27982"/>
        <dbReference type="ChEBI" id="CHEBI:15378"/>
        <dbReference type="ChEBI" id="CHEBI:28938"/>
        <dbReference type="ChEBI" id="CHEBI:30616"/>
        <dbReference type="ChEBI" id="CHEBI:33019"/>
        <dbReference type="ChEBI" id="CHEBI:45075"/>
        <dbReference type="ChEBI" id="CHEBI:61036"/>
        <dbReference type="ChEBI" id="CHEBI:456215"/>
        <dbReference type="EC" id="6.3.4.20"/>
    </reaction>
</comment>
<name>A0A1G5FWB3_9BACT</name>
<feature type="binding site" evidence="11">
    <location>
        <position position="185"/>
    </location>
    <ligand>
        <name>Zn(2+)</name>
        <dbReference type="ChEBI" id="CHEBI:29105"/>
    </ligand>
</feature>
<evidence type="ECO:0000313" key="12">
    <source>
        <dbReference type="EMBL" id="SCY43622.1"/>
    </source>
</evidence>
<dbReference type="OrthoDB" id="9789567at2"/>
<evidence type="ECO:0000256" key="2">
    <source>
        <dbReference type="ARBA" id="ARBA00022598"/>
    </source>
</evidence>
<evidence type="ECO:0000256" key="5">
    <source>
        <dbReference type="ARBA" id="ARBA00022785"/>
    </source>
</evidence>
<dbReference type="CDD" id="cd01995">
    <property type="entry name" value="QueC-like"/>
    <property type="match status" value="1"/>
</dbReference>
<reference evidence="12 13" key="1">
    <citation type="submission" date="2016-10" db="EMBL/GenBank/DDBJ databases">
        <authorList>
            <person name="de Groot N.N."/>
        </authorList>
    </citation>
    <scope>NUCLEOTIDE SEQUENCE [LARGE SCALE GENOMIC DNA]</scope>
    <source>
        <strain evidence="12 13">AA1</strain>
    </source>
</reference>
<comment type="pathway">
    <text evidence="1 11">Purine metabolism; 7-cyano-7-deazaguanine biosynthesis.</text>
</comment>
<dbReference type="PANTHER" id="PTHR42914">
    <property type="entry name" value="7-CYANO-7-DEAZAGUANINE SYNTHASE"/>
    <property type="match status" value="1"/>
</dbReference>
<dbReference type="PIRSF" id="PIRSF006293">
    <property type="entry name" value="ExsB"/>
    <property type="match status" value="1"/>
</dbReference>
<keyword evidence="6 11" id="KW-0862">Zinc</keyword>
<dbReference type="Pfam" id="PF06508">
    <property type="entry name" value="QueC"/>
    <property type="match status" value="1"/>
</dbReference>
<proteinExistence type="inferred from homology"/>
<dbReference type="UniPathway" id="UPA00391"/>
<dbReference type="Gene3D" id="3.40.50.620">
    <property type="entry name" value="HUPs"/>
    <property type="match status" value="1"/>
</dbReference>
<keyword evidence="4 11" id="KW-0547">Nucleotide-binding</keyword>
<dbReference type="EMBL" id="FMUX01000009">
    <property type="protein sequence ID" value="SCY43622.1"/>
    <property type="molecule type" value="Genomic_DNA"/>
</dbReference>
<comment type="cofactor">
    <cofactor evidence="11">
        <name>Zn(2+)</name>
        <dbReference type="ChEBI" id="CHEBI:29105"/>
    </cofactor>
    <text evidence="11">Binds 1 zinc ion per subunit.</text>
</comment>
<feature type="binding site" evidence="11">
    <location>
        <begin position="8"/>
        <end position="18"/>
    </location>
    <ligand>
        <name>ATP</name>
        <dbReference type="ChEBI" id="CHEBI:30616"/>
    </ligand>
</feature>
<dbReference type="STRING" id="419481.SAMN05216233_10945"/>
<dbReference type="GO" id="GO:0005524">
    <property type="term" value="F:ATP binding"/>
    <property type="evidence" value="ECO:0007669"/>
    <property type="project" value="UniProtKB-UniRule"/>
</dbReference>
<evidence type="ECO:0000256" key="7">
    <source>
        <dbReference type="ARBA" id="ARBA00022840"/>
    </source>
</evidence>
<evidence type="ECO:0000256" key="9">
    <source>
        <dbReference type="ARBA" id="ARBA00039149"/>
    </source>
</evidence>
<keyword evidence="5 11" id="KW-0671">Queuosine biosynthesis</keyword>
<evidence type="ECO:0000256" key="10">
    <source>
        <dbReference type="ARBA" id="ARBA00047890"/>
    </source>
</evidence>
<organism evidence="12 13">
    <name type="scientific">Desulfoluna spongiiphila</name>
    <dbReference type="NCBI Taxonomy" id="419481"/>
    <lineage>
        <taxon>Bacteria</taxon>
        <taxon>Pseudomonadati</taxon>
        <taxon>Thermodesulfobacteriota</taxon>
        <taxon>Desulfobacteria</taxon>
        <taxon>Desulfobacterales</taxon>
        <taxon>Desulfolunaceae</taxon>
        <taxon>Desulfoluna</taxon>
    </lineage>
</organism>
<dbReference type="AlphaFoldDB" id="A0A1G5FWB3"/>
<keyword evidence="13" id="KW-1185">Reference proteome</keyword>
<gene>
    <name evidence="11" type="primary">queC</name>
    <name evidence="12" type="ORF">SAMN05216233_10945</name>
</gene>
<keyword evidence="2 11" id="KW-0436">Ligase</keyword>
<dbReference type="InterPro" id="IPR014729">
    <property type="entry name" value="Rossmann-like_a/b/a_fold"/>
</dbReference>
<evidence type="ECO:0000256" key="1">
    <source>
        <dbReference type="ARBA" id="ARBA00005061"/>
    </source>
</evidence>
<dbReference type="GO" id="GO:0008616">
    <property type="term" value="P:tRNA queuosine(34) biosynthetic process"/>
    <property type="evidence" value="ECO:0007669"/>
    <property type="project" value="UniProtKB-UniRule"/>
</dbReference>
<dbReference type="EC" id="6.3.4.20" evidence="9 11"/>
<dbReference type="NCBIfam" id="TIGR00364">
    <property type="entry name" value="7-cyano-7-deazaguanine synthase QueC"/>
    <property type="match status" value="1"/>
</dbReference>
<evidence type="ECO:0000256" key="4">
    <source>
        <dbReference type="ARBA" id="ARBA00022741"/>
    </source>
</evidence>
<comment type="function">
    <text evidence="11">Catalyzes the ATP-dependent conversion of 7-carboxy-7-deazaguanine (CDG) to 7-cyano-7-deazaguanine (preQ(0)).</text>
</comment>
<dbReference type="PANTHER" id="PTHR42914:SF1">
    <property type="entry name" value="7-CYANO-7-DEAZAGUANINE SYNTHASE"/>
    <property type="match status" value="1"/>
</dbReference>
<keyword evidence="3 11" id="KW-0479">Metal-binding</keyword>
<feature type="binding site" evidence="11">
    <location>
        <position position="196"/>
    </location>
    <ligand>
        <name>Zn(2+)</name>
        <dbReference type="ChEBI" id="CHEBI:29105"/>
    </ligand>
</feature>
<dbReference type="InterPro" id="IPR018317">
    <property type="entry name" value="QueC"/>
</dbReference>
<accession>A0A1G5FWB3</accession>
<dbReference type="GO" id="GO:0008270">
    <property type="term" value="F:zinc ion binding"/>
    <property type="evidence" value="ECO:0007669"/>
    <property type="project" value="UniProtKB-UniRule"/>
</dbReference>
<comment type="similarity">
    <text evidence="8 11">Belongs to the QueC family.</text>
</comment>
<protein>
    <recommendedName>
        <fullName evidence="9 11">7-cyano-7-deazaguanine synthase</fullName>
        <ecNumber evidence="9 11">6.3.4.20</ecNumber>
    </recommendedName>
    <alternativeName>
        <fullName evidence="11">7-cyano-7-carbaguanine synthase</fullName>
    </alternativeName>
    <alternativeName>
        <fullName evidence="11">PreQ(0) synthase</fullName>
    </alternativeName>
    <alternativeName>
        <fullName evidence="11">Queuosine biosynthesis protein QueC</fullName>
    </alternativeName>
</protein>
<feature type="binding site" evidence="11">
    <location>
        <position position="199"/>
    </location>
    <ligand>
        <name>Zn(2+)</name>
        <dbReference type="ChEBI" id="CHEBI:29105"/>
    </ligand>
</feature>